<evidence type="ECO:0000256" key="6">
    <source>
        <dbReference type="ARBA" id="ARBA00022630"/>
    </source>
</evidence>
<feature type="domain" description="Glucose-methanol-choline oxidoreductase C-terminal" evidence="16">
    <location>
        <begin position="532"/>
        <end position="677"/>
    </location>
</feature>
<dbReference type="OrthoDB" id="269227at2759"/>
<evidence type="ECO:0000256" key="12">
    <source>
        <dbReference type="PIRNR" id="PIRNR028937"/>
    </source>
</evidence>
<evidence type="ECO:0000256" key="11">
    <source>
        <dbReference type="ARBA" id="ARBA00023136"/>
    </source>
</evidence>
<keyword evidence="9" id="KW-1133">Transmembrane helix</keyword>
<evidence type="ECO:0000256" key="8">
    <source>
        <dbReference type="ARBA" id="ARBA00022827"/>
    </source>
</evidence>
<dbReference type="Pfam" id="PF00890">
    <property type="entry name" value="FAD_binding_2"/>
    <property type="match status" value="1"/>
</dbReference>
<dbReference type="InterPro" id="IPR007867">
    <property type="entry name" value="GMC_OxRtase_C"/>
</dbReference>
<feature type="active site" description="Proton acceptor" evidence="13">
    <location>
        <position position="625"/>
    </location>
</feature>
<keyword evidence="8" id="KW-0274">FAD</keyword>
<comment type="caution">
    <text evidence="17">The sequence shown here is derived from an EMBL/GenBank/DDBJ whole genome shotgun (WGS) entry which is preliminary data.</text>
</comment>
<gene>
    <name evidence="17" type="ORF">INT47_010108</name>
</gene>
<comment type="catalytic activity">
    <reaction evidence="1 12">
        <text>a long-chain primary fatty alcohol + O2 = a long-chain fatty aldehyde + H2O2</text>
        <dbReference type="Rhea" id="RHEA:22756"/>
        <dbReference type="ChEBI" id="CHEBI:15379"/>
        <dbReference type="ChEBI" id="CHEBI:16240"/>
        <dbReference type="ChEBI" id="CHEBI:17176"/>
        <dbReference type="ChEBI" id="CHEBI:77396"/>
        <dbReference type="EC" id="1.1.3.20"/>
    </reaction>
</comment>
<evidence type="ECO:0000313" key="17">
    <source>
        <dbReference type="EMBL" id="KAG2203410.1"/>
    </source>
</evidence>
<name>A0A8H7R3W5_9FUNG</name>
<dbReference type="PANTHER" id="PTHR46056:SF12">
    <property type="entry name" value="LONG-CHAIN-ALCOHOL OXIDASE"/>
    <property type="match status" value="1"/>
</dbReference>
<evidence type="ECO:0000256" key="3">
    <source>
        <dbReference type="ARBA" id="ARBA00004370"/>
    </source>
</evidence>
<evidence type="ECO:0000313" key="18">
    <source>
        <dbReference type="Proteomes" id="UP000603453"/>
    </source>
</evidence>
<dbReference type="GO" id="GO:0050660">
    <property type="term" value="F:flavin adenine dinucleotide binding"/>
    <property type="evidence" value="ECO:0007669"/>
    <property type="project" value="InterPro"/>
</dbReference>
<evidence type="ECO:0000256" key="5">
    <source>
        <dbReference type="ARBA" id="ARBA00013125"/>
    </source>
</evidence>
<dbReference type="EC" id="1.1.3.20" evidence="5 12"/>
<comment type="similarity">
    <text evidence="4 12">Belongs to the GMC oxidoreductase family.</text>
</comment>
<dbReference type="InterPro" id="IPR012400">
    <property type="entry name" value="Long_Oxdase"/>
</dbReference>
<dbReference type="EMBL" id="JAEPRD010000052">
    <property type="protein sequence ID" value="KAG2203410.1"/>
    <property type="molecule type" value="Genomic_DNA"/>
</dbReference>
<dbReference type="InterPro" id="IPR036188">
    <property type="entry name" value="FAD/NAD-bd_sf"/>
</dbReference>
<evidence type="ECO:0000256" key="13">
    <source>
        <dbReference type="PIRSR" id="PIRSR028937-1"/>
    </source>
</evidence>
<evidence type="ECO:0000256" key="7">
    <source>
        <dbReference type="ARBA" id="ARBA00022692"/>
    </source>
</evidence>
<dbReference type="GO" id="GO:0016020">
    <property type="term" value="C:membrane"/>
    <property type="evidence" value="ECO:0007669"/>
    <property type="project" value="UniProtKB-SubCell"/>
</dbReference>
<keyword evidence="18" id="KW-1185">Reference proteome</keyword>
<dbReference type="InterPro" id="IPR003953">
    <property type="entry name" value="FAD-dep_OxRdtase_2_FAD-bd"/>
</dbReference>
<evidence type="ECO:0000256" key="4">
    <source>
        <dbReference type="ARBA" id="ARBA00010790"/>
    </source>
</evidence>
<proteinExistence type="inferred from homology"/>
<keyword evidence="7" id="KW-0812">Transmembrane</keyword>
<evidence type="ECO:0000259" key="15">
    <source>
        <dbReference type="Pfam" id="PF00890"/>
    </source>
</evidence>
<evidence type="ECO:0000256" key="10">
    <source>
        <dbReference type="ARBA" id="ARBA00023002"/>
    </source>
</evidence>
<keyword evidence="11" id="KW-0472">Membrane</keyword>
<sequence length="691" mass="75889">MSSTENFRYRVSADIDLNNDQLGTLKAIVETFIAPLSKEQEDALVIKLQATHTEEQVRQFCQLSASSLESIQTTRGFINRTVLPEKRKELLMILSVLSTRAGTFALTGHFDEFKNLSIADREKVILNWKNSFLPQLRLLYKTFHSLACHPIYAAHSTQLSAAMHFNPKLDAQYENIPERLTMLSPNEIGEDATFDVVIIGSGAGGGVVASKVAQAGKSVLVIEKGDYHHEDEFLMDESKALTNLYEHGGIAPSYEGSVSIFAGSVFGGGTTVNWCASLKLQHFVREEWAKEGLSHFVSPKFSQDLDRVFERIGASTEGIVHNNSNQVLIDGCKVLGYPVADIPQNVGNNAHDCGFCFAGCKAGLKNGSMNTWLRDAYEHNAKFMDKTKVNRVLIKGGKVTGVECIANDKKFNIKASQVVVAAGSLQSPGVLLRSGLKNKNIGRHLKIHPCTITFGFFDRPIRTFEGSIMTAVSTVSESIKNDGYGAKLEVPCLPPGSYCSVIPWRGAAHHKDLMMRYDRCSPILVLSRDKDSTGVVRYDENDNCVVDYALSNRDRESLMDGIERSLNILAAAGAREIHTGQFGVEPFNFKEDEPSRADNPRFIQWKASVIKYGFPHEGAGVFCAHQMGSNRMGISPKVSVTKPTGETWEVKDLFVADASVFPTASGVNPMVTVEAIALHVADSILKSEAKL</sequence>
<reference evidence="17" key="1">
    <citation type="submission" date="2020-12" db="EMBL/GenBank/DDBJ databases">
        <title>Metabolic potential, ecology and presence of endohyphal bacteria is reflected in genomic diversity of Mucoromycotina.</title>
        <authorList>
            <person name="Muszewska A."/>
            <person name="Okrasinska A."/>
            <person name="Steczkiewicz K."/>
            <person name="Drgas O."/>
            <person name="Orlowska M."/>
            <person name="Perlinska-Lenart U."/>
            <person name="Aleksandrzak-Piekarczyk T."/>
            <person name="Szatraj K."/>
            <person name="Zielenkiewicz U."/>
            <person name="Pilsyk S."/>
            <person name="Malc E."/>
            <person name="Mieczkowski P."/>
            <person name="Kruszewska J.S."/>
            <person name="Biernat P."/>
            <person name="Pawlowska J."/>
        </authorList>
    </citation>
    <scope>NUCLEOTIDE SEQUENCE</scope>
    <source>
        <strain evidence="17">WA0000017839</strain>
    </source>
</reference>
<dbReference type="SUPFAM" id="SSF51905">
    <property type="entry name" value="FAD/NAD(P)-binding domain"/>
    <property type="match status" value="1"/>
</dbReference>
<dbReference type="AlphaFoldDB" id="A0A8H7R3W5"/>
<dbReference type="PRINTS" id="PR00411">
    <property type="entry name" value="PNDRDTASEI"/>
</dbReference>
<keyword evidence="10 12" id="KW-0560">Oxidoreductase</keyword>
<organism evidence="17 18">
    <name type="scientific">Mucor saturninus</name>
    <dbReference type="NCBI Taxonomy" id="64648"/>
    <lineage>
        <taxon>Eukaryota</taxon>
        <taxon>Fungi</taxon>
        <taxon>Fungi incertae sedis</taxon>
        <taxon>Mucoromycota</taxon>
        <taxon>Mucoromycotina</taxon>
        <taxon>Mucoromycetes</taxon>
        <taxon>Mucorales</taxon>
        <taxon>Mucorineae</taxon>
        <taxon>Mucoraceae</taxon>
        <taxon>Mucor</taxon>
    </lineage>
</organism>
<dbReference type="Pfam" id="PF00732">
    <property type="entry name" value="GMC_oxred_N"/>
    <property type="match status" value="1"/>
</dbReference>
<evidence type="ECO:0000259" key="16">
    <source>
        <dbReference type="Pfam" id="PF05199"/>
    </source>
</evidence>
<dbReference type="InterPro" id="IPR000172">
    <property type="entry name" value="GMC_OxRdtase_N"/>
</dbReference>
<dbReference type="PIRSF" id="PIRSF028937">
    <property type="entry name" value="Lg_Ch_AO"/>
    <property type="match status" value="1"/>
</dbReference>
<comment type="subcellular location">
    <subcellularLocation>
        <location evidence="3">Membrane</location>
    </subcellularLocation>
</comment>
<feature type="domain" description="Glucose-methanol-choline oxidoreductase N-terminal" evidence="14">
    <location>
        <begin position="242"/>
        <end position="450"/>
    </location>
</feature>
<dbReference type="PANTHER" id="PTHR46056">
    <property type="entry name" value="LONG-CHAIN-ALCOHOL OXIDASE"/>
    <property type="match status" value="1"/>
</dbReference>
<evidence type="ECO:0000256" key="1">
    <source>
        <dbReference type="ARBA" id="ARBA00000920"/>
    </source>
</evidence>
<evidence type="ECO:0000256" key="9">
    <source>
        <dbReference type="ARBA" id="ARBA00022989"/>
    </source>
</evidence>
<dbReference type="Gene3D" id="3.50.50.60">
    <property type="entry name" value="FAD/NAD(P)-binding domain"/>
    <property type="match status" value="2"/>
</dbReference>
<accession>A0A8H7R3W5</accession>
<keyword evidence="6" id="KW-0285">Flavoprotein</keyword>
<dbReference type="Proteomes" id="UP000603453">
    <property type="component" value="Unassembled WGS sequence"/>
</dbReference>
<feature type="domain" description="FAD-dependent oxidoreductase 2 FAD-binding" evidence="15">
    <location>
        <begin position="195"/>
        <end position="227"/>
    </location>
</feature>
<evidence type="ECO:0000256" key="2">
    <source>
        <dbReference type="ARBA" id="ARBA00003842"/>
    </source>
</evidence>
<evidence type="ECO:0000259" key="14">
    <source>
        <dbReference type="Pfam" id="PF00732"/>
    </source>
</evidence>
<comment type="function">
    <text evidence="2">Long-chain fatty alcohol oxidase involved in the omega-oxidation pathway of lipid degradation.</text>
</comment>
<protein>
    <recommendedName>
        <fullName evidence="5 12">Long-chain-alcohol oxidase</fullName>
        <ecNumber evidence="5 12">1.1.3.20</ecNumber>
    </recommendedName>
</protein>
<dbReference type="GO" id="GO:0046577">
    <property type="term" value="F:long-chain-alcohol oxidase activity"/>
    <property type="evidence" value="ECO:0007669"/>
    <property type="project" value="UniProtKB-EC"/>
</dbReference>
<dbReference type="Pfam" id="PF05199">
    <property type="entry name" value="GMC_oxred_C"/>
    <property type="match status" value="1"/>
</dbReference>